<keyword evidence="1" id="KW-0732">Signal</keyword>
<feature type="chain" id="PRO_5008609735" evidence="1">
    <location>
        <begin position="23"/>
        <end position="229"/>
    </location>
</feature>
<evidence type="ECO:0000313" key="3">
    <source>
        <dbReference type="Proteomes" id="UP000092247"/>
    </source>
</evidence>
<evidence type="ECO:0000256" key="1">
    <source>
        <dbReference type="SAM" id="SignalP"/>
    </source>
</evidence>
<dbReference type="InterPro" id="IPR019613">
    <property type="entry name" value="DUF4198"/>
</dbReference>
<protein>
    <submittedName>
        <fullName evidence="2">Nickel transporter</fullName>
    </submittedName>
</protein>
<name>A0A1B8HJT2_9GAMM</name>
<feature type="signal peptide" evidence="1">
    <location>
        <begin position="1"/>
        <end position="22"/>
    </location>
</feature>
<evidence type="ECO:0000313" key="2">
    <source>
        <dbReference type="EMBL" id="OBU09323.1"/>
    </source>
</evidence>
<organism evidence="2 3">
    <name type="scientific">Morganella psychrotolerans</name>
    <dbReference type="NCBI Taxonomy" id="368603"/>
    <lineage>
        <taxon>Bacteria</taxon>
        <taxon>Pseudomonadati</taxon>
        <taxon>Pseudomonadota</taxon>
        <taxon>Gammaproteobacteria</taxon>
        <taxon>Enterobacterales</taxon>
        <taxon>Morganellaceae</taxon>
        <taxon>Morganella</taxon>
    </lineage>
</organism>
<reference evidence="2 3" key="1">
    <citation type="submission" date="2016-06" db="EMBL/GenBank/DDBJ databases">
        <authorList>
            <person name="Kjaerup R.B."/>
            <person name="Dalgaard T.S."/>
            <person name="Juul-Madsen H.R."/>
        </authorList>
    </citation>
    <scope>NUCLEOTIDE SEQUENCE [LARGE SCALE GENOMIC DNA]</scope>
    <source>
        <strain evidence="2 3">GCSL-Mp3</strain>
    </source>
</reference>
<dbReference type="RefSeq" id="WP_067422868.1">
    <property type="nucleotide sequence ID" value="NZ_LZEX01000011.1"/>
</dbReference>
<accession>A0A1B8HJT2</accession>
<comment type="caution">
    <text evidence="2">The sequence shown here is derived from an EMBL/GenBank/DDBJ whole genome shotgun (WGS) entry which is preliminary data.</text>
</comment>
<dbReference type="Proteomes" id="UP000092247">
    <property type="component" value="Unassembled WGS sequence"/>
</dbReference>
<sequence>MSLKKITLISAALLFSSFQASAHNIWIEKSDGAEYVVRFGHNPTEKYPENKLKPVQAVMQDGKTESISTTFKDGEAYFAMPENASIILLGYDNGVWSKLKNGRTVEKNKIEVPDAEFSKNPIKFSKNIVKWDSNATKTFNTPYELVPMTKPVAGQEFEIKALKDGQPLEGMKIAKSEEDPGVLTNKDGLAKFKAEKGANKVYAEYKLDTPDNKEYGFQQLEYVLSFDAE</sequence>
<dbReference type="EMBL" id="LZEX01000011">
    <property type="protein sequence ID" value="OBU09323.1"/>
    <property type="molecule type" value="Genomic_DNA"/>
</dbReference>
<dbReference type="Pfam" id="PF10670">
    <property type="entry name" value="DUF4198"/>
    <property type="match status" value="1"/>
</dbReference>
<dbReference type="AlphaFoldDB" id="A0A1B8HJT2"/>
<proteinExistence type="predicted"/>
<gene>
    <name evidence="2" type="ORF">AYY17_18940</name>
</gene>